<organism evidence="2 3">
    <name type="scientific">Thermococcus thioreducens</name>
    <dbReference type="NCBI Taxonomy" id="277988"/>
    <lineage>
        <taxon>Archaea</taxon>
        <taxon>Methanobacteriati</taxon>
        <taxon>Methanobacteriota</taxon>
        <taxon>Thermococci</taxon>
        <taxon>Thermococcales</taxon>
        <taxon>Thermococcaceae</taxon>
        <taxon>Thermococcus</taxon>
    </lineage>
</organism>
<reference evidence="2 3" key="1">
    <citation type="submission" date="2016-10" db="EMBL/GenBank/DDBJ databases">
        <authorList>
            <person name="de Groot N.N."/>
        </authorList>
    </citation>
    <scope>NUCLEOTIDE SEQUENCE [LARGE SCALE GENOMIC DNA]</scope>
    <source>
        <strain evidence="2 3">OGL-20</strain>
    </source>
</reference>
<accession>A0A1I0MUT8</accession>
<gene>
    <name evidence="2" type="ORF">SAMN05216170_0902</name>
</gene>
<evidence type="ECO:0000313" key="2">
    <source>
        <dbReference type="EMBL" id="SEV92552.1"/>
    </source>
</evidence>
<dbReference type="EMBL" id="FOIW01000001">
    <property type="protein sequence ID" value="SEV92552.1"/>
    <property type="molecule type" value="Genomic_DNA"/>
</dbReference>
<sequence length="55" mass="7066">MEVVKRLQQLEHRIERLERLMEFEELTEEEIRELEYRRKKRDFIGEDEFWRELGV</sequence>
<proteinExistence type="predicted"/>
<evidence type="ECO:0000313" key="3">
    <source>
        <dbReference type="Proteomes" id="UP000182125"/>
    </source>
</evidence>
<dbReference type="Proteomes" id="UP000182125">
    <property type="component" value="Unassembled WGS sequence"/>
</dbReference>
<protein>
    <submittedName>
        <fullName evidence="2">Uncharacterized protein</fullName>
    </submittedName>
</protein>
<dbReference type="AlphaFoldDB" id="A0A1I0MUT8"/>
<dbReference type="RefSeq" id="WP_157628418.1">
    <property type="nucleotide sequence ID" value="NZ_CP015105.1"/>
</dbReference>
<evidence type="ECO:0000256" key="1">
    <source>
        <dbReference type="SAM" id="Coils"/>
    </source>
</evidence>
<feature type="coiled-coil region" evidence="1">
    <location>
        <begin position="7"/>
        <end position="34"/>
    </location>
</feature>
<dbReference type="GeneID" id="43371841"/>
<name>A0A1I0MUT8_9EURY</name>
<keyword evidence="1" id="KW-0175">Coiled coil</keyword>